<gene>
    <name evidence="1" type="ORF">Vadar_004468</name>
</gene>
<sequence length="152" mass="17313">MRSKRHPARKLAAFKTHYLIRICYARYADDSLLGIVGAVELLIEIQKRIAHFLQSKLNLWISSAGSATITAWDTVEFLGTIIQEVPPRTTPIQFLQELEKRLRVKHRIHMNACRLHSAIHFKFRDLGNSIPIKQLTKGMSGTGSLLDAKCKH</sequence>
<dbReference type="Proteomes" id="UP000828048">
    <property type="component" value="Chromosome 3"/>
</dbReference>
<organism evidence="1 2">
    <name type="scientific">Vaccinium darrowii</name>
    <dbReference type="NCBI Taxonomy" id="229202"/>
    <lineage>
        <taxon>Eukaryota</taxon>
        <taxon>Viridiplantae</taxon>
        <taxon>Streptophyta</taxon>
        <taxon>Embryophyta</taxon>
        <taxon>Tracheophyta</taxon>
        <taxon>Spermatophyta</taxon>
        <taxon>Magnoliopsida</taxon>
        <taxon>eudicotyledons</taxon>
        <taxon>Gunneridae</taxon>
        <taxon>Pentapetalae</taxon>
        <taxon>asterids</taxon>
        <taxon>Ericales</taxon>
        <taxon>Ericaceae</taxon>
        <taxon>Vaccinioideae</taxon>
        <taxon>Vaccinieae</taxon>
        <taxon>Vaccinium</taxon>
    </lineage>
</organism>
<protein>
    <submittedName>
        <fullName evidence="1">Uncharacterized protein</fullName>
    </submittedName>
</protein>
<proteinExistence type="predicted"/>
<accession>A0ACB7YU17</accession>
<comment type="caution">
    <text evidence="1">The sequence shown here is derived from an EMBL/GenBank/DDBJ whole genome shotgun (WGS) entry which is preliminary data.</text>
</comment>
<evidence type="ECO:0000313" key="1">
    <source>
        <dbReference type="EMBL" id="KAH7856702.1"/>
    </source>
</evidence>
<name>A0ACB7YU17_9ERIC</name>
<dbReference type="EMBL" id="CM037153">
    <property type="protein sequence ID" value="KAH7856702.1"/>
    <property type="molecule type" value="Genomic_DNA"/>
</dbReference>
<reference evidence="1 2" key="1">
    <citation type="journal article" date="2021" name="Hortic Res">
        <title>High-quality reference genome and annotation aids understanding of berry development for evergreen blueberry (Vaccinium darrowii).</title>
        <authorList>
            <person name="Yu J."/>
            <person name="Hulse-Kemp A.M."/>
            <person name="Babiker E."/>
            <person name="Staton M."/>
        </authorList>
    </citation>
    <scope>NUCLEOTIDE SEQUENCE [LARGE SCALE GENOMIC DNA]</scope>
    <source>
        <strain evidence="2">cv. NJ 8807/NJ 8810</strain>
        <tissue evidence="1">Young leaf</tissue>
    </source>
</reference>
<keyword evidence="2" id="KW-1185">Reference proteome</keyword>
<evidence type="ECO:0000313" key="2">
    <source>
        <dbReference type="Proteomes" id="UP000828048"/>
    </source>
</evidence>